<name>A0A9X1IB92_9PROT</name>
<reference evidence="4" key="1">
    <citation type="submission" date="2021-10" db="EMBL/GenBank/DDBJ databases">
        <title>Roseicella aerolatum sp. nov., isolated from aerosols of e-waste dismantling site.</title>
        <authorList>
            <person name="Qin T."/>
        </authorList>
    </citation>
    <scope>NUCLEOTIDE SEQUENCE</scope>
    <source>
        <strain evidence="4">GB24</strain>
    </source>
</reference>
<feature type="chain" id="PRO_5040805773" evidence="2">
    <location>
        <begin position="21"/>
        <end position="347"/>
    </location>
</feature>
<evidence type="ECO:0000256" key="1">
    <source>
        <dbReference type="SAM" id="MobiDB-lite"/>
    </source>
</evidence>
<feature type="region of interest" description="Disordered" evidence="1">
    <location>
        <begin position="328"/>
        <end position="347"/>
    </location>
</feature>
<dbReference type="AlphaFoldDB" id="A0A9X1IB92"/>
<organism evidence="4 5">
    <name type="scientific">Roseicella aerolata</name>
    <dbReference type="NCBI Taxonomy" id="2883479"/>
    <lineage>
        <taxon>Bacteria</taxon>
        <taxon>Pseudomonadati</taxon>
        <taxon>Pseudomonadota</taxon>
        <taxon>Alphaproteobacteria</taxon>
        <taxon>Acetobacterales</taxon>
        <taxon>Roseomonadaceae</taxon>
        <taxon>Roseicella</taxon>
    </lineage>
</organism>
<sequence>MNRRTLLALGGAAAASVAAAVLLTPRDVERGELALAGLAFPGLAARLRDAARIEVAKHDGTLILLRQGEAWVLPDRGNYPVRAEKVREMLVGLTELRLAEARTSDPGQHERLGVDDPKRPGSTALLLRVLDGGGAPIAELILGRRRVRTQGNVPESIYVRRPAEAQAWLAEGRLAVDADPQLWLDRDIANLPQDRIQRVEVRRAGEPALVLARPGEPDAKLRIEVPAEAPEADEVALDEIARAFEFLTFLEVRPAAGVPGEAQGESRFSLTDDLAITVRPSLHQGNVWIRLQAEGGSPEAARLNARWEPWAYQVGVWKLKAFAPRLEDLKPREANTPAAPEPPATPR</sequence>
<keyword evidence="5" id="KW-1185">Reference proteome</keyword>
<accession>A0A9X1IB92</accession>
<dbReference type="InterPro" id="IPR006311">
    <property type="entry name" value="TAT_signal"/>
</dbReference>
<evidence type="ECO:0000313" key="5">
    <source>
        <dbReference type="Proteomes" id="UP001139311"/>
    </source>
</evidence>
<evidence type="ECO:0000256" key="2">
    <source>
        <dbReference type="SAM" id="SignalP"/>
    </source>
</evidence>
<feature type="domain" description="DUF4340" evidence="3">
    <location>
        <begin position="71"/>
        <end position="253"/>
    </location>
</feature>
<evidence type="ECO:0000313" key="4">
    <source>
        <dbReference type="EMBL" id="MCB4821631.1"/>
    </source>
</evidence>
<keyword evidence="2" id="KW-0732">Signal</keyword>
<dbReference type="PROSITE" id="PS51318">
    <property type="entry name" value="TAT"/>
    <property type="match status" value="1"/>
</dbReference>
<comment type="caution">
    <text evidence="4">The sequence shown here is derived from an EMBL/GenBank/DDBJ whole genome shotgun (WGS) entry which is preliminary data.</text>
</comment>
<dbReference type="Pfam" id="PF14238">
    <property type="entry name" value="DUF4340"/>
    <property type="match status" value="1"/>
</dbReference>
<proteinExistence type="predicted"/>
<dbReference type="EMBL" id="JAJAQI010000009">
    <property type="protein sequence ID" value="MCB4821631.1"/>
    <property type="molecule type" value="Genomic_DNA"/>
</dbReference>
<dbReference type="InterPro" id="IPR025641">
    <property type="entry name" value="DUF4340"/>
</dbReference>
<gene>
    <name evidence="4" type="ORF">LHA35_07795</name>
</gene>
<evidence type="ECO:0000259" key="3">
    <source>
        <dbReference type="Pfam" id="PF14238"/>
    </source>
</evidence>
<feature type="signal peptide" evidence="2">
    <location>
        <begin position="1"/>
        <end position="20"/>
    </location>
</feature>
<dbReference type="Proteomes" id="UP001139311">
    <property type="component" value="Unassembled WGS sequence"/>
</dbReference>
<dbReference type="RefSeq" id="WP_226606641.1">
    <property type="nucleotide sequence ID" value="NZ_JAJAQI010000009.1"/>
</dbReference>
<protein>
    <submittedName>
        <fullName evidence="4">DUF4340 domain-containing protein</fullName>
    </submittedName>
</protein>